<dbReference type="Proteomes" id="UP000048948">
    <property type="component" value="Unassembled WGS sequence"/>
</dbReference>
<feature type="domain" description="PPE-PPW subfamily C-terminal" evidence="2">
    <location>
        <begin position="19"/>
        <end position="66"/>
    </location>
</feature>
<evidence type="ECO:0000313" key="5">
    <source>
        <dbReference type="EMBL" id="COW80670.1"/>
    </source>
</evidence>
<evidence type="ECO:0000256" key="1">
    <source>
        <dbReference type="SAM" id="MobiDB-lite"/>
    </source>
</evidence>
<evidence type="ECO:0000313" key="6">
    <source>
        <dbReference type="EMBL" id="COX22004.1"/>
    </source>
</evidence>
<reference evidence="7 8" key="1">
    <citation type="submission" date="2015-03" db="EMBL/GenBank/DDBJ databases">
        <authorList>
            <consortium name="Pathogen Informatics"/>
        </authorList>
    </citation>
    <scope>NUCLEOTIDE SEQUENCE [LARGE SCALE GENOMIC DNA]</scope>
    <source>
        <strain evidence="4 9">Bir 172</strain>
        <strain evidence="3 10">Bir 185</strain>
        <strain evidence="6 7">M09401471</strain>
        <strain evidence="5 8">P00601463</strain>
    </source>
</reference>
<feature type="region of interest" description="Disordered" evidence="1">
    <location>
        <begin position="47"/>
        <end position="77"/>
    </location>
</feature>
<dbReference type="Pfam" id="PF18878">
    <property type="entry name" value="PPE-PPW"/>
    <property type="match status" value="1"/>
</dbReference>
<dbReference type="EMBL" id="CSAJ01000794">
    <property type="protein sequence ID" value="COX22004.1"/>
    <property type="molecule type" value="Genomic_DNA"/>
</dbReference>
<evidence type="ECO:0000259" key="2">
    <source>
        <dbReference type="Pfam" id="PF18878"/>
    </source>
</evidence>
<evidence type="ECO:0000313" key="4">
    <source>
        <dbReference type="EMBL" id="CKS20299.1"/>
    </source>
</evidence>
<dbReference type="EMBL" id="CNGE01000209">
    <property type="protein sequence ID" value="CKS20299.1"/>
    <property type="molecule type" value="Genomic_DNA"/>
</dbReference>
<evidence type="ECO:0000313" key="3">
    <source>
        <dbReference type="EMBL" id="CKR44742.1"/>
    </source>
</evidence>
<name>A0A655JEL0_MYCTX</name>
<evidence type="ECO:0000313" key="9">
    <source>
        <dbReference type="Proteomes" id="UP000048948"/>
    </source>
</evidence>
<protein>
    <submittedName>
        <fullName evidence="5">PPE family protein</fullName>
    </submittedName>
</protein>
<evidence type="ECO:0000313" key="10">
    <source>
        <dbReference type="Proteomes" id="UP000050164"/>
    </source>
</evidence>
<evidence type="ECO:0000313" key="7">
    <source>
        <dbReference type="Proteomes" id="UP000044938"/>
    </source>
</evidence>
<feature type="compositionally biased region" description="Low complexity" evidence="1">
    <location>
        <begin position="58"/>
        <end position="67"/>
    </location>
</feature>
<dbReference type="EMBL" id="CNFT01000260">
    <property type="protein sequence ID" value="CKR44742.1"/>
    <property type="molecule type" value="Genomic_DNA"/>
</dbReference>
<dbReference type="Proteomes" id="UP000048600">
    <property type="component" value="Unassembled WGS sequence"/>
</dbReference>
<gene>
    <name evidence="5" type="primary">PPE20</name>
    <name evidence="6" type="ORF">ERS007720_04110</name>
    <name evidence="5" type="ORF">ERS007741_03193</name>
    <name evidence="4" type="ORF">ERS027646_01442</name>
    <name evidence="3" type="ORF">ERS027659_01432</name>
</gene>
<organism evidence="5 8">
    <name type="scientific">Mycobacterium tuberculosis</name>
    <dbReference type="NCBI Taxonomy" id="1773"/>
    <lineage>
        <taxon>Bacteria</taxon>
        <taxon>Bacillati</taxon>
        <taxon>Actinomycetota</taxon>
        <taxon>Actinomycetes</taxon>
        <taxon>Mycobacteriales</taxon>
        <taxon>Mycobacteriaceae</taxon>
        <taxon>Mycobacterium</taxon>
        <taxon>Mycobacterium tuberculosis complex</taxon>
    </lineage>
</organism>
<feature type="region of interest" description="Disordered" evidence="1">
    <location>
        <begin position="1"/>
        <end position="22"/>
    </location>
</feature>
<accession>A0A655JEL0</accession>
<proteinExistence type="predicted"/>
<evidence type="ECO:0000313" key="8">
    <source>
        <dbReference type="Proteomes" id="UP000048600"/>
    </source>
</evidence>
<dbReference type="InterPro" id="IPR043641">
    <property type="entry name" value="PPE-PPW_C"/>
</dbReference>
<dbReference type="EMBL" id="CHKL01000452">
    <property type="protein sequence ID" value="COW80670.1"/>
    <property type="molecule type" value="Genomic_DNA"/>
</dbReference>
<dbReference type="AlphaFoldDB" id="A0A655JEL0"/>
<sequence length="77" mass="7842">MDMGFDAAAPAPEHQPGARASDCGAGPIGFAGTVRKEAVVKAAGLTTLAGDDFGGGPTMPMMPGTWTHDQGVFDEHR</sequence>
<dbReference type="Proteomes" id="UP000044938">
    <property type="component" value="Unassembled WGS sequence"/>
</dbReference>
<dbReference type="Proteomes" id="UP000050164">
    <property type="component" value="Unassembled WGS sequence"/>
</dbReference>